<dbReference type="AlphaFoldDB" id="A0A6V7QT82"/>
<protein>
    <recommendedName>
        <fullName evidence="6">Cyclin-like domain-containing protein</fullName>
    </recommendedName>
</protein>
<reference evidence="7" key="1">
    <citation type="submission" date="2020-07" db="EMBL/GenBank/DDBJ databases">
        <authorList>
            <person name="Lin J."/>
        </authorList>
    </citation>
    <scope>NUCLEOTIDE SEQUENCE</scope>
</reference>
<dbReference type="EMBL" id="CAJEUB010000017">
    <property type="protein sequence ID" value="CAD1846450.1"/>
    <property type="molecule type" value="Genomic_DNA"/>
</dbReference>
<comment type="similarity">
    <text evidence="1">Belongs to the cyclin family. Cyclin D subfamily.</text>
</comment>
<dbReference type="FunFam" id="1.10.472.10:FF:000060">
    <property type="entry name" value="D6-type cyclin"/>
    <property type="match status" value="1"/>
</dbReference>
<keyword evidence="3 5" id="KW-0195">Cyclin</keyword>
<evidence type="ECO:0000313" key="7">
    <source>
        <dbReference type="EMBL" id="CAD1846450.1"/>
    </source>
</evidence>
<dbReference type="GO" id="GO:0051301">
    <property type="term" value="P:cell division"/>
    <property type="evidence" value="ECO:0007669"/>
    <property type="project" value="UniProtKB-KW"/>
</dbReference>
<dbReference type="PANTHER" id="PTHR10177">
    <property type="entry name" value="CYCLINS"/>
    <property type="match status" value="1"/>
</dbReference>
<dbReference type="Gene3D" id="1.10.472.10">
    <property type="entry name" value="Cyclin-like"/>
    <property type="match status" value="2"/>
</dbReference>
<evidence type="ECO:0000256" key="5">
    <source>
        <dbReference type="RuleBase" id="RU000383"/>
    </source>
</evidence>
<dbReference type="InterPro" id="IPR039361">
    <property type="entry name" value="Cyclin"/>
</dbReference>
<gene>
    <name evidence="7" type="ORF">CB5_LOCUS29661</name>
</gene>
<keyword evidence="2" id="KW-0132">Cell division</keyword>
<evidence type="ECO:0000256" key="1">
    <source>
        <dbReference type="ARBA" id="ARBA00009065"/>
    </source>
</evidence>
<evidence type="ECO:0000256" key="4">
    <source>
        <dbReference type="ARBA" id="ARBA00023306"/>
    </source>
</evidence>
<dbReference type="Pfam" id="PF00134">
    <property type="entry name" value="Cyclin_N"/>
    <property type="match status" value="1"/>
</dbReference>
<name>A0A6V7QT82_ANACO</name>
<sequence length="332" mass="37803">MTENDSGIELLCDEDPFVYSRSPSPTPTRQDILQFRSLDKNQKLSEEERREAFSYFLSKEQQFAPNSEYLKQLQCSANLSSARFKAVRYIILVCSKLSLAVGTVFNAANYVDRFLSMNSSTNWEGWMLELLSVACVSIAAKFDEVNIPSLHDLQTEEMEHRFQASTTQDMELMILKALDWRLSCVTPFSYVDLLLPLSRQHTEGTTSADCVTRLLLLSLLGTSLLQFGAFVVSASAFRCALQDNDGASFSDLNDLIPLEHMVKLEECYEIMKQIWDKKKTKKNNNRSPVSVIPVENGDHALGCNLRINRCLFTEPISEDDFNEHERKDHKDP</sequence>
<proteinExistence type="inferred from homology"/>
<evidence type="ECO:0000256" key="2">
    <source>
        <dbReference type="ARBA" id="ARBA00022618"/>
    </source>
</evidence>
<evidence type="ECO:0000256" key="3">
    <source>
        <dbReference type="ARBA" id="ARBA00023127"/>
    </source>
</evidence>
<dbReference type="InterPro" id="IPR036915">
    <property type="entry name" value="Cyclin-like_sf"/>
</dbReference>
<evidence type="ECO:0000259" key="6">
    <source>
        <dbReference type="SMART" id="SM00385"/>
    </source>
</evidence>
<organism evidence="7">
    <name type="scientific">Ananas comosus var. bracteatus</name>
    <name type="common">red pineapple</name>
    <dbReference type="NCBI Taxonomy" id="296719"/>
    <lineage>
        <taxon>Eukaryota</taxon>
        <taxon>Viridiplantae</taxon>
        <taxon>Streptophyta</taxon>
        <taxon>Embryophyta</taxon>
        <taxon>Tracheophyta</taxon>
        <taxon>Spermatophyta</taxon>
        <taxon>Magnoliopsida</taxon>
        <taxon>Liliopsida</taxon>
        <taxon>Poales</taxon>
        <taxon>Bromeliaceae</taxon>
        <taxon>Bromelioideae</taxon>
        <taxon>Ananas</taxon>
    </lineage>
</organism>
<dbReference type="InterPro" id="IPR006671">
    <property type="entry name" value="Cyclin_N"/>
</dbReference>
<dbReference type="SUPFAM" id="SSF47954">
    <property type="entry name" value="Cyclin-like"/>
    <property type="match status" value="1"/>
</dbReference>
<feature type="domain" description="Cyclin-like" evidence="6">
    <location>
        <begin position="88"/>
        <end position="176"/>
    </location>
</feature>
<dbReference type="InterPro" id="IPR013763">
    <property type="entry name" value="Cyclin-like_dom"/>
</dbReference>
<keyword evidence="4" id="KW-0131">Cell cycle</keyword>
<accession>A0A6V7QT82</accession>
<dbReference type="SMART" id="SM00385">
    <property type="entry name" value="CYCLIN"/>
    <property type="match status" value="1"/>
</dbReference>